<feature type="region of interest" description="Disordered" evidence="1">
    <location>
        <begin position="46"/>
        <end position="80"/>
    </location>
</feature>
<sequence length="192" mass="20472">MTTPQRGLPGWAIGLIVGISALLLLLLVGGFVGLRLISGALSDALSSSPHVSSAPTAPGTPRDPSDTDPGADATEGTAAAQATRDAEYVIGMYDQYLAASRDGSIRELVPDGANVDPDYFAAFLYMLTDLRSAARFVPPSAENAEQLREYAEQAEEYERLFLAGKDLDVDIKITREDGSVFETDGKYRTVTP</sequence>
<proteinExistence type="predicted"/>
<name>A0A4R6S232_9MICO</name>
<keyword evidence="2" id="KW-0812">Transmembrane</keyword>
<feature type="compositionally biased region" description="Low complexity" evidence="1">
    <location>
        <begin position="67"/>
        <end position="80"/>
    </location>
</feature>
<dbReference type="Proteomes" id="UP000295601">
    <property type="component" value="Unassembled WGS sequence"/>
</dbReference>
<protein>
    <submittedName>
        <fullName evidence="3">Uncharacterized protein</fullName>
    </submittedName>
</protein>
<reference evidence="3 4" key="1">
    <citation type="submission" date="2019-03" db="EMBL/GenBank/DDBJ databases">
        <title>Genomic analyses of the natural microbiome of Caenorhabditis elegans.</title>
        <authorList>
            <person name="Samuel B."/>
        </authorList>
    </citation>
    <scope>NUCLEOTIDE SEQUENCE [LARGE SCALE GENOMIC DNA]</scope>
    <source>
        <strain evidence="3 4">JUb18</strain>
    </source>
</reference>
<evidence type="ECO:0000256" key="1">
    <source>
        <dbReference type="SAM" id="MobiDB-lite"/>
    </source>
</evidence>
<gene>
    <name evidence="3" type="ORF">EDF62_1928</name>
</gene>
<dbReference type="RefSeq" id="WP_132203789.1">
    <property type="nucleotide sequence ID" value="NZ_CP080492.1"/>
</dbReference>
<keyword evidence="2" id="KW-1133">Transmembrane helix</keyword>
<dbReference type="EMBL" id="SNYA01000004">
    <property type="protein sequence ID" value="TDP92706.1"/>
    <property type="molecule type" value="Genomic_DNA"/>
</dbReference>
<feature type="transmembrane region" description="Helical" evidence="2">
    <location>
        <begin position="12"/>
        <end position="37"/>
    </location>
</feature>
<dbReference type="AlphaFoldDB" id="A0A4R6S232"/>
<feature type="compositionally biased region" description="Polar residues" evidence="1">
    <location>
        <begin position="46"/>
        <end position="55"/>
    </location>
</feature>
<evidence type="ECO:0000313" key="3">
    <source>
        <dbReference type="EMBL" id="TDP92706.1"/>
    </source>
</evidence>
<evidence type="ECO:0000313" key="4">
    <source>
        <dbReference type="Proteomes" id="UP000295601"/>
    </source>
</evidence>
<keyword evidence="2" id="KW-0472">Membrane</keyword>
<keyword evidence="4" id="KW-1185">Reference proteome</keyword>
<dbReference type="OrthoDB" id="4991144at2"/>
<accession>A0A4R6S232</accession>
<comment type="caution">
    <text evidence="3">The sequence shown here is derived from an EMBL/GenBank/DDBJ whole genome shotgun (WGS) entry which is preliminary data.</text>
</comment>
<organism evidence="3 4">
    <name type="scientific">Leucobacter luti</name>
    <dbReference type="NCBI Taxonomy" id="340320"/>
    <lineage>
        <taxon>Bacteria</taxon>
        <taxon>Bacillati</taxon>
        <taxon>Actinomycetota</taxon>
        <taxon>Actinomycetes</taxon>
        <taxon>Micrococcales</taxon>
        <taxon>Microbacteriaceae</taxon>
        <taxon>Leucobacter</taxon>
    </lineage>
</organism>
<evidence type="ECO:0000256" key="2">
    <source>
        <dbReference type="SAM" id="Phobius"/>
    </source>
</evidence>